<dbReference type="Pfam" id="PF12937">
    <property type="entry name" value="F-box-like"/>
    <property type="match status" value="1"/>
</dbReference>
<feature type="domain" description="F-box" evidence="1">
    <location>
        <begin position="659"/>
        <end position="695"/>
    </location>
</feature>
<evidence type="ECO:0000313" key="3">
    <source>
        <dbReference type="Proteomes" id="UP000480548"/>
    </source>
</evidence>
<dbReference type="SMART" id="SM00256">
    <property type="entry name" value="FBOX"/>
    <property type="match status" value="2"/>
</dbReference>
<dbReference type="EMBL" id="WIQZ01000017">
    <property type="protein sequence ID" value="KAF3140332.1"/>
    <property type="molecule type" value="Genomic_DNA"/>
</dbReference>
<dbReference type="Proteomes" id="UP000480548">
    <property type="component" value="Unassembled WGS sequence"/>
</dbReference>
<feature type="domain" description="F-box" evidence="1">
    <location>
        <begin position="111"/>
        <end position="147"/>
    </location>
</feature>
<dbReference type="CDD" id="cd09917">
    <property type="entry name" value="F-box_SF"/>
    <property type="match status" value="2"/>
</dbReference>
<evidence type="ECO:0000313" key="2">
    <source>
        <dbReference type="EMBL" id="KAF3140332.1"/>
    </source>
</evidence>
<sequence length="718" mass="83070">MRLRTRIMNKLRDIRALIPLPFVPLFYGRKRLSQRGSEESGSLWLTLPSLGVSRVELPELEPESPEPFVLVELPCQVEPDSVCEETETIVNPAETPDSDIGNPEAEIPPVPRRITNLPVELMTMIFSYFPDCSLVTVGQTCHRFYQICLRERLKSFSICTSKSSVLLKILAERADLRPAVRNLSIVIDPPDGWPLIKNQNEYLPYVNSQLLPCYIFWCLLPPFNKPEVQNAISKHFFDNVRHIEIKGDVDHLRSFIEIINCLSDHRPLRLRSLSIKLGDTWDQGEMELTQSELGLIRYPRGLTSLRMHVSDCLRPFNMLVVFGLSTDTLTTVDITTCYLRERYDFDQLVVCPNVKVLKVTRDLYYGQSRVEIFVRMFPNVDTLYLNPKLVIYGNAWVTADYVWPDPWLLQWTAMKNVKTIEIQNDDRYTLPMNLQFHHDLLLQRLEYLRSLWKRDGMSNLEVLRCSRKWPYDQRVFMSTTEKSRYVVMWEIRVVDLNFLSKQTTVQSTSYSSAILHYLTRPYSLIDLIQIFFTVESFHRIDGPLRFALPLSKRFVSFLPSVYSTAPLSILLGRIHDQQDQGVQLSSRLVIIPSSLLSGNSFFFSSSIYFVILPSFDKACAISRNLPTIAMMQDTGLNTALKLAAQRITGTHEMDNLDSKCYFAKLPAELQTEILSYFPRWQLLKISTTCKDFRSICLRHYIKEVHIRTSNRGGCLKLL</sequence>
<name>A0A7C8JQV2_ORBOL</name>
<organism evidence="2 3">
    <name type="scientific">Orbilia oligospora</name>
    <name type="common">Nematode-trapping fungus</name>
    <name type="synonym">Arthrobotrys oligospora</name>
    <dbReference type="NCBI Taxonomy" id="2813651"/>
    <lineage>
        <taxon>Eukaryota</taxon>
        <taxon>Fungi</taxon>
        <taxon>Dikarya</taxon>
        <taxon>Ascomycota</taxon>
        <taxon>Pezizomycotina</taxon>
        <taxon>Orbiliomycetes</taxon>
        <taxon>Orbiliales</taxon>
        <taxon>Orbiliaceae</taxon>
        <taxon>Orbilia</taxon>
    </lineage>
</organism>
<proteinExistence type="predicted"/>
<dbReference type="AlphaFoldDB" id="A0A7C8JQV2"/>
<dbReference type="InterPro" id="IPR036047">
    <property type="entry name" value="F-box-like_dom_sf"/>
</dbReference>
<accession>A0A7C8JQV2</accession>
<evidence type="ECO:0000259" key="1">
    <source>
        <dbReference type="PROSITE" id="PS50181"/>
    </source>
</evidence>
<reference evidence="2 3" key="1">
    <citation type="submission" date="2019-06" db="EMBL/GenBank/DDBJ databases">
        <authorList>
            <person name="Palmer J.M."/>
        </authorList>
    </citation>
    <scope>NUCLEOTIDE SEQUENCE [LARGE SCALE GENOMIC DNA]</scope>
    <source>
        <strain evidence="2 3">TWF703</strain>
    </source>
</reference>
<dbReference type="InterPro" id="IPR001810">
    <property type="entry name" value="F-box_dom"/>
</dbReference>
<dbReference type="SUPFAM" id="SSF81383">
    <property type="entry name" value="F-box domain"/>
    <property type="match status" value="2"/>
</dbReference>
<gene>
    <name evidence="2" type="ORF">TWF703_003205</name>
</gene>
<dbReference type="PROSITE" id="PS50181">
    <property type="entry name" value="FBOX"/>
    <property type="match status" value="2"/>
</dbReference>
<dbReference type="Pfam" id="PF00646">
    <property type="entry name" value="F-box"/>
    <property type="match status" value="1"/>
</dbReference>
<dbReference type="Gene3D" id="1.20.1280.50">
    <property type="match status" value="2"/>
</dbReference>
<protein>
    <recommendedName>
        <fullName evidence="1">F-box domain-containing protein</fullName>
    </recommendedName>
</protein>
<comment type="caution">
    <text evidence="2">The sequence shown here is derived from an EMBL/GenBank/DDBJ whole genome shotgun (WGS) entry which is preliminary data.</text>
</comment>